<dbReference type="SUPFAM" id="SSF54001">
    <property type="entry name" value="Cysteine proteinases"/>
    <property type="match status" value="1"/>
</dbReference>
<dbReference type="Gene3D" id="2.20.25.10">
    <property type="match status" value="1"/>
</dbReference>
<dbReference type="SMART" id="SM00460">
    <property type="entry name" value="TGc"/>
    <property type="match status" value="1"/>
</dbReference>
<dbReference type="InterPro" id="IPR050883">
    <property type="entry name" value="PNGase"/>
</dbReference>
<proteinExistence type="inferred from homology"/>
<comment type="caution">
    <text evidence="5">The sequence shown here is derived from an EMBL/GenBank/DDBJ whole genome shotgun (WGS) entry which is preliminary data.</text>
</comment>
<dbReference type="InterPro" id="IPR002931">
    <property type="entry name" value="Transglutaminase-like"/>
</dbReference>
<keyword evidence="2" id="KW-0479">Metal-binding</keyword>
<sequence>MSASEHSNPVPLSPEEQEEINIATALYTNCLGLFYSILRQPEIAELPENDKNQFKEQADRFRFWGDGFGDGKLDVIVQKSSSIGITVLKFLVAMAGFLIKDLPSFTASTDDGDKELAAWVLKVKFCIEEAKPLLNNDEAYQQLPRADNKNYSASSSATDHDVGESIEFYLDLLMNLLPSMDETYNEIEGQKDGDTLVAALDYNRYVTMPPQRSLDGSPVVEAMTLPPLQTGTRLVRSLSSVSSTTGTGTDFRDWSKTVSSRFQEQWRATKLHNPAESSPHSLHSRSNSLMVLAPSPTFQGVSAPQLTPTSPTDHGSQRFRDSLKNMSNVPLQFENSGLLDEALQSVPLDKIYAQAEEDSQVMQLQAESMGDGRKPLWGYQDCVIRALQKWFKRTFFEWVNKPLCSKCASTTVAHGIIPPTSTEAAHGARRVELYICTASDCRGQERFPRYSDVWKIMQTRRGRTGEWASCFTMLCRAFGSRVRWVWNAEDHVWTEVYSEHQRRWIHVDACEEAWDNPRLYSEGWKKKMSYCIAFSLDGATDVTRRYVRNPEQALERNRCPENVLVHILDEIRGLRRAEMTIDQRYQLEKEDSKENMELQGYFVASLVHSINRLKIESPITTSPLREDTIPSPTDSNDDV</sequence>
<evidence type="ECO:0000256" key="1">
    <source>
        <dbReference type="ARBA" id="ARBA00009390"/>
    </source>
</evidence>
<dbReference type="PANTHER" id="PTHR12143:SF19">
    <property type="entry name" value="PEPTIDE-N(4)-(N-ACETYL-BETA-GLUCOSAMINYL)ASPARAGINE AMIDASE"/>
    <property type="match status" value="1"/>
</dbReference>
<protein>
    <submittedName>
        <fullName evidence="5">Transglutaminase-like superfamily protein</fullName>
    </submittedName>
</protein>
<evidence type="ECO:0000313" key="5">
    <source>
        <dbReference type="EMBL" id="KAL3419989.1"/>
    </source>
</evidence>
<dbReference type="PANTHER" id="PTHR12143">
    <property type="entry name" value="PEPTIDE N-GLYCANASE PNGASE -RELATED"/>
    <property type="match status" value="1"/>
</dbReference>
<gene>
    <name evidence="5" type="ORF">PVAG01_08488</name>
</gene>
<evidence type="ECO:0000313" key="6">
    <source>
        <dbReference type="Proteomes" id="UP001629113"/>
    </source>
</evidence>
<dbReference type="Gene3D" id="3.10.620.30">
    <property type="match status" value="1"/>
</dbReference>
<comment type="similarity">
    <text evidence="1">Belongs to the transglutaminase-like superfamily. PNGase family.</text>
</comment>
<dbReference type="EMBL" id="JBFCZG010000007">
    <property type="protein sequence ID" value="KAL3419989.1"/>
    <property type="molecule type" value="Genomic_DNA"/>
</dbReference>
<keyword evidence="3" id="KW-0862">Zinc</keyword>
<evidence type="ECO:0000256" key="2">
    <source>
        <dbReference type="ARBA" id="ARBA00022723"/>
    </source>
</evidence>
<dbReference type="Proteomes" id="UP001629113">
    <property type="component" value="Unassembled WGS sequence"/>
</dbReference>
<dbReference type="Pfam" id="PF01841">
    <property type="entry name" value="Transglut_core"/>
    <property type="match status" value="1"/>
</dbReference>
<keyword evidence="6" id="KW-1185">Reference proteome</keyword>
<reference evidence="5 6" key="1">
    <citation type="submission" date="2024-06" db="EMBL/GenBank/DDBJ databases">
        <title>Complete genome of Phlyctema vagabunda strain 19-DSS-EL-015.</title>
        <authorList>
            <person name="Fiorenzani C."/>
        </authorList>
    </citation>
    <scope>NUCLEOTIDE SEQUENCE [LARGE SCALE GENOMIC DNA]</scope>
    <source>
        <strain evidence="5 6">19-DSS-EL-015</strain>
    </source>
</reference>
<name>A0ABR4P9J8_9HELO</name>
<feature type="domain" description="Transglutaminase-like" evidence="4">
    <location>
        <begin position="456"/>
        <end position="511"/>
    </location>
</feature>
<evidence type="ECO:0000256" key="3">
    <source>
        <dbReference type="ARBA" id="ARBA00022833"/>
    </source>
</evidence>
<organism evidence="5 6">
    <name type="scientific">Phlyctema vagabunda</name>
    <dbReference type="NCBI Taxonomy" id="108571"/>
    <lineage>
        <taxon>Eukaryota</taxon>
        <taxon>Fungi</taxon>
        <taxon>Dikarya</taxon>
        <taxon>Ascomycota</taxon>
        <taxon>Pezizomycotina</taxon>
        <taxon>Leotiomycetes</taxon>
        <taxon>Helotiales</taxon>
        <taxon>Dermateaceae</taxon>
        <taxon>Phlyctema</taxon>
    </lineage>
</organism>
<dbReference type="InterPro" id="IPR038765">
    <property type="entry name" value="Papain-like_cys_pep_sf"/>
</dbReference>
<accession>A0ABR4P9J8</accession>
<evidence type="ECO:0000259" key="4">
    <source>
        <dbReference type="SMART" id="SM00460"/>
    </source>
</evidence>